<dbReference type="InterPro" id="IPR009057">
    <property type="entry name" value="Homeodomain-like_sf"/>
</dbReference>
<evidence type="ECO:0000313" key="6">
    <source>
        <dbReference type="EMBL" id="GAA2622670.1"/>
    </source>
</evidence>
<reference evidence="6 7" key="1">
    <citation type="journal article" date="2019" name="Int. J. Syst. Evol. Microbiol.">
        <title>The Global Catalogue of Microorganisms (GCM) 10K type strain sequencing project: providing services to taxonomists for standard genome sequencing and annotation.</title>
        <authorList>
            <consortium name="The Broad Institute Genomics Platform"/>
            <consortium name="The Broad Institute Genome Sequencing Center for Infectious Disease"/>
            <person name="Wu L."/>
            <person name="Ma J."/>
        </authorList>
    </citation>
    <scope>NUCLEOTIDE SEQUENCE [LARGE SCALE GENOMIC DNA]</scope>
    <source>
        <strain evidence="6 7">JCM 16373</strain>
    </source>
</reference>
<dbReference type="SUPFAM" id="SSF46689">
    <property type="entry name" value="Homeodomain-like"/>
    <property type="match status" value="1"/>
</dbReference>
<dbReference type="PANTHER" id="PTHR47506">
    <property type="entry name" value="TRANSCRIPTIONAL REGULATORY PROTEIN"/>
    <property type="match status" value="1"/>
</dbReference>
<organism evidence="6 7">
    <name type="scientific">Streptomyces axinellae</name>
    <dbReference type="NCBI Taxonomy" id="552788"/>
    <lineage>
        <taxon>Bacteria</taxon>
        <taxon>Bacillati</taxon>
        <taxon>Actinomycetota</taxon>
        <taxon>Actinomycetes</taxon>
        <taxon>Kitasatosporales</taxon>
        <taxon>Streptomycetaceae</taxon>
        <taxon>Streptomyces</taxon>
    </lineage>
</organism>
<feature type="DNA-binding region" description="H-T-H motif" evidence="4">
    <location>
        <begin position="29"/>
        <end position="48"/>
    </location>
</feature>
<evidence type="ECO:0000259" key="5">
    <source>
        <dbReference type="PROSITE" id="PS50977"/>
    </source>
</evidence>
<evidence type="ECO:0000256" key="3">
    <source>
        <dbReference type="ARBA" id="ARBA00023163"/>
    </source>
</evidence>
<dbReference type="InterPro" id="IPR036271">
    <property type="entry name" value="Tet_transcr_reg_TetR-rel_C_sf"/>
</dbReference>
<proteinExistence type="predicted"/>
<dbReference type="Gene3D" id="1.10.10.60">
    <property type="entry name" value="Homeodomain-like"/>
    <property type="match status" value="1"/>
</dbReference>
<name>A0ABN3QCC8_9ACTN</name>
<dbReference type="PANTHER" id="PTHR47506:SF1">
    <property type="entry name" value="HTH-TYPE TRANSCRIPTIONAL REGULATOR YJDC"/>
    <property type="match status" value="1"/>
</dbReference>
<dbReference type="SUPFAM" id="SSF48498">
    <property type="entry name" value="Tetracyclin repressor-like, C-terminal domain"/>
    <property type="match status" value="1"/>
</dbReference>
<dbReference type="Pfam" id="PF16925">
    <property type="entry name" value="TetR_C_13"/>
    <property type="match status" value="1"/>
</dbReference>
<evidence type="ECO:0000256" key="2">
    <source>
        <dbReference type="ARBA" id="ARBA00023125"/>
    </source>
</evidence>
<dbReference type="RefSeq" id="WP_344567787.1">
    <property type="nucleotide sequence ID" value="NZ_BAAARJ010000013.1"/>
</dbReference>
<dbReference type="EMBL" id="BAAARJ010000013">
    <property type="protein sequence ID" value="GAA2622670.1"/>
    <property type="molecule type" value="Genomic_DNA"/>
</dbReference>
<dbReference type="Gene3D" id="1.10.357.10">
    <property type="entry name" value="Tetracycline Repressor, domain 2"/>
    <property type="match status" value="1"/>
</dbReference>
<keyword evidence="2 4" id="KW-0238">DNA-binding</keyword>
<evidence type="ECO:0000256" key="4">
    <source>
        <dbReference type="PROSITE-ProRule" id="PRU00335"/>
    </source>
</evidence>
<gene>
    <name evidence="6" type="ORF">GCM10009863_40990</name>
</gene>
<keyword evidence="3" id="KW-0804">Transcription</keyword>
<dbReference type="Pfam" id="PF00440">
    <property type="entry name" value="TetR_N"/>
    <property type="match status" value="1"/>
</dbReference>
<keyword evidence="1" id="KW-0805">Transcription regulation</keyword>
<comment type="caution">
    <text evidence="6">The sequence shown here is derived from an EMBL/GenBank/DDBJ whole genome shotgun (WGS) entry which is preliminary data.</text>
</comment>
<dbReference type="Proteomes" id="UP001501447">
    <property type="component" value="Unassembled WGS sequence"/>
</dbReference>
<dbReference type="InterPro" id="IPR011075">
    <property type="entry name" value="TetR_C"/>
</dbReference>
<dbReference type="PROSITE" id="PS50977">
    <property type="entry name" value="HTH_TETR_2"/>
    <property type="match status" value="1"/>
</dbReference>
<accession>A0ABN3QCC8</accession>
<feature type="domain" description="HTH tetR-type" evidence="5">
    <location>
        <begin position="6"/>
        <end position="66"/>
    </location>
</feature>
<evidence type="ECO:0000313" key="7">
    <source>
        <dbReference type="Proteomes" id="UP001501447"/>
    </source>
</evidence>
<dbReference type="InterPro" id="IPR001647">
    <property type="entry name" value="HTH_TetR"/>
</dbReference>
<protein>
    <submittedName>
        <fullName evidence="6">TetR/AcrR family transcriptional regulator</fullName>
    </submittedName>
</protein>
<evidence type="ECO:0000256" key="1">
    <source>
        <dbReference type="ARBA" id="ARBA00023015"/>
    </source>
</evidence>
<sequence length="199" mass="21890">MARPRMFDEERALDAAMRAFWVNGYEATSTQDLCEATGLGRSSIYNTFTSKHALFQRALVRYIDSMTGLQLGILGEVERPPLERMEALFACVIDQEYEHRQDGRGIGCLTVNTTVELAARDREVEDVLARDLEVRLAALRAVIEEGRRAGDITGDRDPDALARFVNAVIGGMRVSGQAGADRAALEAIAATTLDALRSR</sequence>
<keyword evidence="7" id="KW-1185">Reference proteome</keyword>